<keyword evidence="2 4" id="KW-0732">Signal</keyword>
<dbReference type="InterPro" id="IPR028081">
    <property type="entry name" value="Leu-bd"/>
</dbReference>
<dbReference type="Gene3D" id="3.40.50.2300">
    <property type="match status" value="2"/>
</dbReference>
<gene>
    <name evidence="6" type="ORF">EOW66_00770</name>
</gene>
<feature type="signal peptide" evidence="4">
    <location>
        <begin position="1"/>
        <end position="29"/>
    </location>
</feature>
<evidence type="ECO:0000256" key="2">
    <source>
        <dbReference type="ARBA" id="ARBA00022729"/>
    </source>
</evidence>
<dbReference type="GO" id="GO:0006865">
    <property type="term" value="P:amino acid transport"/>
    <property type="evidence" value="ECO:0007669"/>
    <property type="project" value="UniProtKB-KW"/>
</dbReference>
<evidence type="ECO:0000256" key="4">
    <source>
        <dbReference type="SAM" id="SignalP"/>
    </source>
</evidence>
<keyword evidence="3" id="KW-0029">Amino-acid transport</keyword>
<comment type="caution">
    <text evidence="6">The sequence shown here is derived from an EMBL/GenBank/DDBJ whole genome shotgun (WGS) entry which is preliminary data.</text>
</comment>
<organism evidence="6 7">
    <name type="scientific">Paenirhodobacter huangdaonensis</name>
    <dbReference type="NCBI Taxonomy" id="2501515"/>
    <lineage>
        <taxon>Bacteria</taxon>
        <taxon>Pseudomonadati</taxon>
        <taxon>Pseudomonadota</taxon>
        <taxon>Alphaproteobacteria</taxon>
        <taxon>Rhodobacterales</taxon>
        <taxon>Rhodobacter group</taxon>
        <taxon>Paenirhodobacter</taxon>
    </lineage>
</organism>
<dbReference type="InterPro" id="IPR051010">
    <property type="entry name" value="BCAA_transport"/>
</dbReference>
<evidence type="ECO:0000313" key="6">
    <source>
        <dbReference type="EMBL" id="RWR54635.1"/>
    </source>
</evidence>
<dbReference type="Proteomes" id="UP000288071">
    <property type="component" value="Unassembled WGS sequence"/>
</dbReference>
<feature type="domain" description="Leucine-binding protein" evidence="5">
    <location>
        <begin position="33"/>
        <end position="373"/>
    </location>
</feature>
<comment type="similarity">
    <text evidence="1">Belongs to the leucine-binding protein family.</text>
</comment>
<evidence type="ECO:0000256" key="3">
    <source>
        <dbReference type="ARBA" id="ARBA00022970"/>
    </source>
</evidence>
<reference evidence="6" key="1">
    <citation type="submission" date="2019-01" db="EMBL/GenBank/DDBJ databases">
        <title>Sinorhodobacter populi sp. nov. isolated from the symptomatic bark tissue of Populus euramericana canker.</title>
        <authorList>
            <person name="Xu G."/>
        </authorList>
    </citation>
    <scope>NUCLEOTIDE SEQUENCE [LARGE SCALE GENOMIC DNA]</scope>
    <source>
        <strain evidence="6">CGMCC 1.12963</strain>
    </source>
</reference>
<feature type="chain" id="PRO_5019255780" description="Leucine-binding protein domain-containing protein" evidence="4">
    <location>
        <begin position="30"/>
        <end position="389"/>
    </location>
</feature>
<accession>A0A443LZG0</accession>
<dbReference type="InterPro" id="IPR028082">
    <property type="entry name" value="Peripla_BP_I"/>
</dbReference>
<keyword evidence="3" id="KW-0813">Transport</keyword>
<proteinExistence type="inferred from homology"/>
<dbReference type="Pfam" id="PF13458">
    <property type="entry name" value="Peripla_BP_6"/>
    <property type="match status" value="1"/>
</dbReference>
<dbReference type="PANTHER" id="PTHR30483">
    <property type="entry name" value="LEUCINE-SPECIFIC-BINDING PROTEIN"/>
    <property type="match status" value="1"/>
</dbReference>
<dbReference type="AlphaFoldDB" id="A0A443LZG0"/>
<reference evidence="6" key="2">
    <citation type="submission" date="2019-01" db="EMBL/GenBank/DDBJ databases">
        <authorList>
            <person name="Li Y."/>
        </authorList>
    </citation>
    <scope>NUCLEOTIDE SEQUENCE [LARGE SCALE GENOMIC DNA]</scope>
    <source>
        <strain evidence="6">CGMCC 1.12963</strain>
    </source>
</reference>
<dbReference type="EMBL" id="SAVA01000001">
    <property type="protein sequence ID" value="RWR54635.1"/>
    <property type="molecule type" value="Genomic_DNA"/>
</dbReference>
<dbReference type="PANTHER" id="PTHR30483:SF6">
    <property type="entry name" value="PERIPLASMIC BINDING PROTEIN OF ABC TRANSPORTER FOR NATURAL AMINO ACIDS"/>
    <property type="match status" value="1"/>
</dbReference>
<protein>
    <recommendedName>
        <fullName evidence="5">Leucine-binding protein domain-containing protein</fullName>
    </recommendedName>
</protein>
<evidence type="ECO:0000313" key="7">
    <source>
        <dbReference type="Proteomes" id="UP000288071"/>
    </source>
</evidence>
<sequence length="389" mass="39869">MTRQGSSAMQKLTAGVAVAALLSASPVFAEGKPIRLGYAAAITGGLSPYDSVPGAECAIERINAAGGVLGRPLELVARDMKSDAVTSSVVAQELVDMGVTAILAPPTDDTAIPVAALAAARQIPVISVGSTQVQLPMASPTNTYLTAYGDNLAAGAVAEIAIDRGMTTAATMVSRDYGAYGIVIPQYFSDAFTHLGGKIVGSVNYNMGLSDYSAQVAEVKAMDPAPQLIVGGFLMPEAGVIPRQFKAGNIDVAFMGTDGFDDPGLIEIAGQGGASVTFVTHGFPSEGSDLKAFYDDCTARGHKIENVFFALGGEAVMLVADAITRAGSDDPAAVNAALAETEGFHGITSSSITYKGQHGVPIKEMSIVTIKDGAFTSEGTILPKYIPAP</sequence>
<dbReference type="SUPFAM" id="SSF53822">
    <property type="entry name" value="Periplasmic binding protein-like I"/>
    <property type="match status" value="1"/>
</dbReference>
<name>A0A443LZG0_9RHOB</name>
<keyword evidence="7" id="KW-1185">Reference proteome</keyword>
<evidence type="ECO:0000256" key="1">
    <source>
        <dbReference type="ARBA" id="ARBA00010062"/>
    </source>
</evidence>
<evidence type="ECO:0000259" key="5">
    <source>
        <dbReference type="Pfam" id="PF13458"/>
    </source>
</evidence>